<dbReference type="PANTHER" id="PTHR33495">
    <property type="entry name" value="ANTI-SIGMA FACTOR ANTAGONIST TM_1081-RELATED-RELATED"/>
    <property type="match status" value="1"/>
</dbReference>
<comment type="caution">
    <text evidence="4">The sequence shown here is derived from an EMBL/GenBank/DDBJ whole genome shotgun (WGS) entry which is preliminary data.</text>
</comment>
<dbReference type="EMBL" id="JBDZYD010000001">
    <property type="protein sequence ID" value="MEQ0557912.1"/>
    <property type="molecule type" value="Genomic_DNA"/>
</dbReference>
<keyword evidence="5" id="KW-1185">Reference proteome</keyword>
<sequence length="122" mass="12503">MTADRTPELTVQVSTVPEAVVVTAAGALDFGTAPVLRARARAALAPPPEALIVDLAGITFCGSAGLQVIAELAAAAKATNLPFALVTEGRAVLRPLQLTRLDAGLALHPTVTGARAWLRQLS</sequence>
<evidence type="ECO:0000256" key="2">
    <source>
        <dbReference type="RuleBase" id="RU003749"/>
    </source>
</evidence>
<protein>
    <recommendedName>
        <fullName evidence="2">Anti-sigma factor antagonist</fullName>
    </recommendedName>
</protein>
<evidence type="ECO:0000259" key="3">
    <source>
        <dbReference type="PROSITE" id="PS50801"/>
    </source>
</evidence>
<dbReference type="RefSeq" id="WP_348947243.1">
    <property type="nucleotide sequence ID" value="NZ_JBDZYD010000001.1"/>
</dbReference>
<accession>A0ABV0L6I0</accession>
<organism evidence="4 5">
    <name type="scientific">Amycolatopsis melonis</name>
    <dbReference type="NCBI Taxonomy" id="3156488"/>
    <lineage>
        <taxon>Bacteria</taxon>
        <taxon>Bacillati</taxon>
        <taxon>Actinomycetota</taxon>
        <taxon>Actinomycetes</taxon>
        <taxon>Pseudonocardiales</taxon>
        <taxon>Pseudonocardiaceae</taxon>
        <taxon>Amycolatopsis</taxon>
    </lineage>
</organism>
<comment type="similarity">
    <text evidence="1 2">Belongs to the anti-sigma-factor antagonist family.</text>
</comment>
<dbReference type="NCBIfam" id="TIGR00377">
    <property type="entry name" value="ant_ant_sig"/>
    <property type="match status" value="1"/>
</dbReference>
<proteinExistence type="inferred from homology"/>
<evidence type="ECO:0000313" key="4">
    <source>
        <dbReference type="EMBL" id="MEQ0557912.1"/>
    </source>
</evidence>
<dbReference type="InterPro" id="IPR003658">
    <property type="entry name" value="Anti-sigma_ant"/>
</dbReference>
<dbReference type="CDD" id="cd07043">
    <property type="entry name" value="STAS_anti-anti-sigma_factors"/>
    <property type="match status" value="1"/>
</dbReference>
<evidence type="ECO:0000256" key="1">
    <source>
        <dbReference type="ARBA" id="ARBA00009013"/>
    </source>
</evidence>
<feature type="domain" description="STAS" evidence="3">
    <location>
        <begin position="9"/>
        <end position="118"/>
    </location>
</feature>
<dbReference type="Pfam" id="PF01740">
    <property type="entry name" value="STAS"/>
    <property type="match status" value="1"/>
</dbReference>
<dbReference type="Gene3D" id="3.30.750.24">
    <property type="entry name" value="STAS domain"/>
    <property type="match status" value="1"/>
</dbReference>
<dbReference type="Proteomes" id="UP001440984">
    <property type="component" value="Unassembled WGS sequence"/>
</dbReference>
<reference evidence="4 5" key="1">
    <citation type="submission" date="2024-05" db="EMBL/GenBank/DDBJ databases">
        <authorList>
            <person name="Zhao H."/>
            <person name="Xu Y."/>
            <person name="Lin S."/>
            <person name="Spain J.C."/>
            <person name="Zhou N.-Y."/>
        </authorList>
    </citation>
    <scope>NUCLEOTIDE SEQUENCE [LARGE SCALE GENOMIC DNA]</scope>
    <source>
        <strain evidence="4 5">NEAU-NG30</strain>
    </source>
</reference>
<dbReference type="InterPro" id="IPR036513">
    <property type="entry name" value="STAS_dom_sf"/>
</dbReference>
<dbReference type="InterPro" id="IPR002645">
    <property type="entry name" value="STAS_dom"/>
</dbReference>
<gene>
    <name evidence="4" type="ORF">ABJI51_02430</name>
</gene>
<dbReference type="PROSITE" id="PS50801">
    <property type="entry name" value="STAS"/>
    <property type="match status" value="1"/>
</dbReference>
<evidence type="ECO:0000313" key="5">
    <source>
        <dbReference type="Proteomes" id="UP001440984"/>
    </source>
</evidence>
<name>A0ABV0L6I0_9PSEU</name>
<dbReference type="SUPFAM" id="SSF52091">
    <property type="entry name" value="SpoIIaa-like"/>
    <property type="match status" value="1"/>
</dbReference>
<dbReference type="PANTHER" id="PTHR33495:SF13">
    <property type="entry name" value="ANTI-SIGMA-F FACTOR ANTAGONIST RSFB"/>
    <property type="match status" value="1"/>
</dbReference>